<evidence type="ECO:0000313" key="1">
    <source>
        <dbReference type="EMBL" id="DAF62929.1"/>
    </source>
</evidence>
<proteinExistence type="predicted"/>
<name>A0A8S5TI62_9CAUD</name>
<reference evidence="1" key="1">
    <citation type="journal article" date="2021" name="Proc. Natl. Acad. Sci. U.S.A.">
        <title>A Catalog of Tens of Thousands of Viruses from Human Metagenomes Reveals Hidden Associations with Chronic Diseases.</title>
        <authorList>
            <person name="Tisza M.J."/>
            <person name="Buck C.B."/>
        </authorList>
    </citation>
    <scope>NUCLEOTIDE SEQUENCE</scope>
    <source>
        <strain evidence="1">Ctu3532</strain>
    </source>
</reference>
<organism evidence="1">
    <name type="scientific">Caudovirales sp. ctu3532</name>
    <dbReference type="NCBI Taxonomy" id="2827639"/>
    <lineage>
        <taxon>Viruses</taxon>
        <taxon>Duplodnaviria</taxon>
        <taxon>Heunggongvirae</taxon>
        <taxon>Uroviricota</taxon>
        <taxon>Caudoviricetes</taxon>
    </lineage>
</organism>
<sequence length="37" mass="4646">MLDIYTTPCYIWFMQTARHRVKTQKGRTHHDQQRNHF</sequence>
<protein>
    <submittedName>
        <fullName evidence="1">Uncharacterized protein</fullName>
    </submittedName>
</protein>
<dbReference type="EMBL" id="BK032830">
    <property type="protein sequence ID" value="DAF62929.1"/>
    <property type="molecule type" value="Genomic_DNA"/>
</dbReference>
<accession>A0A8S5TI62</accession>